<evidence type="ECO:0000256" key="5">
    <source>
        <dbReference type="ARBA" id="ARBA00023163"/>
    </source>
</evidence>
<keyword evidence="4" id="KW-0238">DNA-binding</keyword>
<reference evidence="11" key="1">
    <citation type="submission" date="2024-06" db="EMBL/GenBank/DDBJ databases">
        <authorList>
            <person name="Ryan C."/>
        </authorList>
    </citation>
    <scope>NUCLEOTIDE SEQUENCE [LARGE SCALE GENOMIC DNA]</scope>
</reference>
<dbReference type="EMBL" id="OZ075135">
    <property type="protein sequence ID" value="CAL4997025.1"/>
    <property type="molecule type" value="Genomic_DNA"/>
</dbReference>
<keyword evidence="6" id="KW-0539">Nucleus</keyword>
<evidence type="ECO:0000256" key="3">
    <source>
        <dbReference type="ARBA" id="ARBA00023015"/>
    </source>
</evidence>
<dbReference type="FunFam" id="1.20.5.170:FF:000019">
    <property type="entry name" value="BZIP family transcription factor"/>
    <property type="match status" value="1"/>
</dbReference>
<feature type="compositionally biased region" description="Polar residues" evidence="7">
    <location>
        <begin position="8"/>
        <end position="19"/>
    </location>
</feature>
<gene>
    <name evidence="10" type="ORF">URODEC1_LOCUS63205</name>
</gene>
<evidence type="ECO:0000313" key="10">
    <source>
        <dbReference type="EMBL" id="CAL4997025.1"/>
    </source>
</evidence>
<feature type="domain" description="BZIP" evidence="8">
    <location>
        <begin position="177"/>
        <end position="219"/>
    </location>
</feature>
<name>A0ABC9B9P8_9POAL</name>
<sequence length="476" mass="50978">MPLKASQRGHSPTLATNSVPRRRRHGSRSLSYRLALSIRGATASSSFIPSTRLQPLAATSGAHPGRYVAAVGGGGAAMGIYERQRHQHQHLVAPGASLWGDPFRPDADALVAPPLAAVAPVNGIHVAAAAAAVAEDVGVEAEEVKFVFQAQDDGVLPPVEDAAPSSDSFGHDDARPRDKIQRRLAQNREAARKSRLRKKAYIQNLETSRMKLAQMEQELTMARRQQQGAHATSTGGLLLHAPPPPPDPRAAAFELEYARWSEEQQNQAAELRAALHPPPGSPPDNLHLRLLVEAALSHYDSLFGARSRAARADAFFVLSGAWRSPAERLFLWIGGFRPSDLLAALTPRLDPLTEQQASAVRVLTNTARQLEDALSQGMGKLQQTLVDALLLASVVDAGAAAGGGGGGEVMDGAVGKLEDLVSFVDQADLLRQQTLRNMDRILTVTQAAKGVVALADYCQRLRALSSLWAVRPREPA</sequence>
<evidence type="ECO:0000313" key="11">
    <source>
        <dbReference type="Proteomes" id="UP001497457"/>
    </source>
</evidence>
<dbReference type="PANTHER" id="PTHR45693:SF31">
    <property type="entry name" value="TRANSCRIPTION FACTOR TGAL10"/>
    <property type="match status" value="1"/>
</dbReference>
<proteinExistence type="inferred from homology"/>
<dbReference type="GO" id="GO:0003677">
    <property type="term" value="F:DNA binding"/>
    <property type="evidence" value="ECO:0007669"/>
    <property type="project" value="UniProtKB-KW"/>
</dbReference>
<dbReference type="Gene3D" id="1.20.5.170">
    <property type="match status" value="1"/>
</dbReference>
<dbReference type="SUPFAM" id="SSF57959">
    <property type="entry name" value="Leucine zipper domain"/>
    <property type="match status" value="1"/>
</dbReference>
<evidence type="ECO:0000256" key="6">
    <source>
        <dbReference type="ARBA" id="ARBA00023242"/>
    </source>
</evidence>
<dbReference type="PROSITE" id="PS51806">
    <property type="entry name" value="DOG1"/>
    <property type="match status" value="1"/>
</dbReference>
<evidence type="ECO:0000256" key="4">
    <source>
        <dbReference type="ARBA" id="ARBA00023125"/>
    </source>
</evidence>
<comment type="subcellular location">
    <subcellularLocation>
        <location evidence="1">Nucleus</location>
    </subcellularLocation>
</comment>
<feature type="domain" description="DOG1" evidence="9">
    <location>
        <begin position="250"/>
        <end position="471"/>
    </location>
</feature>
<feature type="region of interest" description="Disordered" evidence="7">
    <location>
        <begin position="1"/>
        <end position="28"/>
    </location>
</feature>
<dbReference type="InterPro" id="IPR025422">
    <property type="entry name" value="TGA_domain"/>
</dbReference>
<evidence type="ECO:0000256" key="1">
    <source>
        <dbReference type="ARBA" id="ARBA00004123"/>
    </source>
</evidence>
<evidence type="ECO:0000259" key="8">
    <source>
        <dbReference type="PROSITE" id="PS50217"/>
    </source>
</evidence>
<feature type="region of interest" description="Disordered" evidence="7">
    <location>
        <begin position="155"/>
        <end position="177"/>
    </location>
</feature>
<protein>
    <submittedName>
        <fullName evidence="10">Uncharacterized protein</fullName>
    </submittedName>
</protein>
<dbReference type="Pfam" id="PF14144">
    <property type="entry name" value="DOG1"/>
    <property type="match status" value="1"/>
</dbReference>
<dbReference type="PROSITE" id="PS50217">
    <property type="entry name" value="BZIP"/>
    <property type="match status" value="1"/>
</dbReference>
<evidence type="ECO:0000259" key="9">
    <source>
        <dbReference type="PROSITE" id="PS51806"/>
    </source>
</evidence>
<comment type="similarity">
    <text evidence="2">Belongs to the bZIP family.</text>
</comment>
<feature type="region of interest" description="Disordered" evidence="7">
    <location>
        <begin position="219"/>
        <end position="249"/>
    </location>
</feature>
<dbReference type="Pfam" id="PF00170">
    <property type="entry name" value="bZIP_1"/>
    <property type="match status" value="1"/>
</dbReference>
<keyword evidence="5" id="KW-0804">Transcription</keyword>
<organism evidence="10 11">
    <name type="scientific">Urochloa decumbens</name>
    <dbReference type="NCBI Taxonomy" id="240449"/>
    <lineage>
        <taxon>Eukaryota</taxon>
        <taxon>Viridiplantae</taxon>
        <taxon>Streptophyta</taxon>
        <taxon>Embryophyta</taxon>
        <taxon>Tracheophyta</taxon>
        <taxon>Spermatophyta</taxon>
        <taxon>Magnoliopsida</taxon>
        <taxon>Liliopsida</taxon>
        <taxon>Poales</taxon>
        <taxon>Poaceae</taxon>
        <taxon>PACMAD clade</taxon>
        <taxon>Panicoideae</taxon>
        <taxon>Panicodae</taxon>
        <taxon>Paniceae</taxon>
        <taxon>Melinidinae</taxon>
        <taxon>Urochloa</taxon>
    </lineage>
</organism>
<evidence type="ECO:0000256" key="7">
    <source>
        <dbReference type="SAM" id="MobiDB-lite"/>
    </source>
</evidence>
<keyword evidence="11" id="KW-1185">Reference proteome</keyword>
<reference evidence="10 11" key="2">
    <citation type="submission" date="2024-10" db="EMBL/GenBank/DDBJ databases">
        <authorList>
            <person name="Ryan C."/>
        </authorList>
    </citation>
    <scope>NUCLEOTIDE SEQUENCE [LARGE SCALE GENOMIC DNA]</scope>
</reference>
<feature type="compositionally biased region" description="Polar residues" evidence="7">
    <location>
        <begin position="223"/>
        <end position="235"/>
    </location>
</feature>
<dbReference type="Proteomes" id="UP001497457">
    <property type="component" value="Chromosome 25rd"/>
</dbReference>
<dbReference type="InterPro" id="IPR046347">
    <property type="entry name" value="bZIP_sf"/>
</dbReference>
<accession>A0ABC9B9P8</accession>
<dbReference type="SMART" id="SM00338">
    <property type="entry name" value="BRLZ"/>
    <property type="match status" value="1"/>
</dbReference>
<dbReference type="PANTHER" id="PTHR45693">
    <property type="entry name" value="TRANSCRIPTION FACTOR TGA9"/>
    <property type="match status" value="1"/>
</dbReference>
<evidence type="ECO:0000256" key="2">
    <source>
        <dbReference type="ARBA" id="ARBA00007163"/>
    </source>
</evidence>
<dbReference type="PROSITE" id="PS00036">
    <property type="entry name" value="BZIP_BASIC"/>
    <property type="match status" value="1"/>
</dbReference>
<keyword evidence="3" id="KW-0805">Transcription regulation</keyword>
<dbReference type="AlphaFoldDB" id="A0ABC9B9P8"/>
<dbReference type="InterPro" id="IPR004827">
    <property type="entry name" value="bZIP"/>
</dbReference>
<dbReference type="GO" id="GO:0005634">
    <property type="term" value="C:nucleus"/>
    <property type="evidence" value="ECO:0007669"/>
    <property type="project" value="UniProtKB-SubCell"/>
</dbReference>